<reference evidence="8" key="1">
    <citation type="journal article" date="2017" name="Nature">
        <title>The sunflower genome provides insights into oil metabolism, flowering and Asterid evolution.</title>
        <authorList>
            <person name="Badouin H."/>
            <person name="Gouzy J."/>
            <person name="Grassa C.J."/>
            <person name="Murat F."/>
            <person name="Staton S.E."/>
            <person name="Cottret L."/>
            <person name="Lelandais-Briere C."/>
            <person name="Owens G.L."/>
            <person name="Carrere S."/>
            <person name="Mayjonade B."/>
            <person name="Legrand L."/>
            <person name="Gill N."/>
            <person name="Kane N.C."/>
            <person name="Bowers J.E."/>
            <person name="Hubner S."/>
            <person name="Bellec A."/>
            <person name="Berard A."/>
            <person name="Berges H."/>
            <person name="Blanchet N."/>
            <person name="Boniface M.C."/>
            <person name="Brunel D."/>
            <person name="Catrice O."/>
            <person name="Chaidir N."/>
            <person name="Claudel C."/>
            <person name="Donnadieu C."/>
            <person name="Faraut T."/>
            <person name="Fievet G."/>
            <person name="Helmstetter N."/>
            <person name="King M."/>
            <person name="Knapp S.J."/>
            <person name="Lai Z."/>
            <person name="Le Paslier M.C."/>
            <person name="Lippi Y."/>
            <person name="Lorenzon L."/>
            <person name="Mandel J.R."/>
            <person name="Marage G."/>
            <person name="Marchand G."/>
            <person name="Marquand E."/>
            <person name="Bret-Mestries E."/>
            <person name="Morien E."/>
            <person name="Nambeesan S."/>
            <person name="Nguyen T."/>
            <person name="Pegot-Espagnet P."/>
            <person name="Pouilly N."/>
            <person name="Raftis F."/>
            <person name="Sallet E."/>
            <person name="Schiex T."/>
            <person name="Thomas J."/>
            <person name="Vandecasteele C."/>
            <person name="Vares D."/>
            <person name="Vear F."/>
            <person name="Vautrin S."/>
            <person name="Crespi M."/>
            <person name="Mangin B."/>
            <person name="Burke J.M."/>
            <person name="Salse J."/>
            <person name="Munos S."/>
            <person name="Vincourt P."/>
            <person name="Rieseberg L.H."/>
            <person name="Langlade N.B."/>
        </authorList>
    </citation>
    <scope>NUCLEOTIDE SEQUENCE</scope>
    <source>
        <tissue evidence="8">Leaves</tissue>
    </source>
</reference>
<evidence type="ECO:0000256" key="2">
    <source>
        <dbReference type="ARBA" id="ARBA00005982"/>
    </source>
</evidence>
<keyword evidence="3 7" id="KW-0812">Transmembrane</keyword>
<name>A0A9K3JY42_HELAN</name>
<feature type="transmembrane region" description="Helical" evidence="7">
    <location>
        <begin position="155"/>
        <end position="178"/>
    </location>
</feature>
<dbReference type="PANTHER" id="PTHR11654">
    <property type="entry name" value="OLIGOPEPTIDE TRANSPORTER-RELATED"/>
    <property type="match status" value="1"/>
</dbReference>
<dbReference type="PROSITE" id="PS01022">
    <property type="entry name" value="PTR2_1"/>
    <property type="match status" value="1"/>
</dbReference>
<evidence type="ECO:0000313" key="9">
    <source>
        <dbReference type="Proteomes" id="UP000215914"/>
    </source>
</evidence>
<dbReference type="GO" id="GO:0055085">
    <property type="term" value="P:transmembrane transport"/>
    <property type="evidence" value="ECO:0000318"/>
    <property type="project" value="GO_Central"/>
</dbReference>
<feature type="transmembrane region" description="Helical" evidence="7">
    <location>
        <begin position="558"/>
        <end position="580"/>
    </location>
</feature>
<dbReference type="AlphaFoldDB" id="A0A9K3JY42"/>
<comment type="caution">
    <text evidence="8">The sequence shown here is derived from an EMBL/GenBank/DDBJ whole genome shotgun (WGS) entry which is preliminary data.</text>
</comment>
<evidence type="ECO:0000256" key="1">
    <source>
        <dbReference type="ARBA" id="ARBA00004141"/>
    </source>
</evidence>
<organism evidence="8 9">
    <name type="scientific">Helianthus annuus</name>
    <name type="common">Common sunflower</name>
    <dbReference type="NCBI Taxonomy" id="4232"/>
    <lineage>
        <taxon>Eukaryota</taxon>
        <taxon>Viridiplantae</taxon>
        <taxon>Streptophyta</taxon>
        <taxon>Embryophyta</taxon>
        <taxon>Tracheophyta</taxon>
        <taxon>Spermatophyta</taxon>
        <taxon>Magnoliopsida</taxon>
        <taxon>eudicotyledons</taxon>
        <taxon>Gunneridae</taxon>
        <taxon>Pentapetalae</taxon>
        <taxon>asterids</taxon>
        <taxon>campanulids</taxon>
        <taxon>Asterales</taxon>
        <taxon>Asteraceae</taxon>
        <taxon>Asteroideae</taxon>
        <taxon>Heliantheae alliance</taxon>
        <taxon>Heliantheae</taxon>
        <taxon>Helianthus</taxon>
    </lineage>
</organism>
<reference evidence="8" key="2">
    <citation type="submission" date="2020-06" db="EMBL/GenBank/DDBJ databases">
        <title>Helianthus annuus Genome sequencing and assembly Release 2.</title>
        <authorList>
            <person name="Gouzy J."/>
            <person name="Langlade N."/>
            <person name="Munos S."/>
        </authorList>
    </citation>
    <scope>NUCLEOTIDE SEQUENCE</scope>
    <source>
        <tissue evidence="8">Leaves</tissue>
    </source>
</reference>
<protein>
    <submittedName>
        <fullName evidence="8">Proton-dependent oligopeptide transporter family, major facilitator superfamily</fullName>
    </submittedName>
</protein>
<dbReference type="CDD" id="cd17416">
    <property type="entry name" value="MFS_NPF1_2"/>
    <property type="match status" value="1"/>
</dbReference>
<dbReference type="GO" id="GO:0005886">
    <property type="term" value="C:plasma membrane"/>
    <property type="evidence" value="ECO:0000318"/>
    <property type="project" value="GO_Central"/>
</dbReference>
<keyword evidence="9" id="KW-1185">Reference proteome</keyword>
<dbReference type="GO" id="GO:0022857">
    <property type="term" value="F:transmembrane transporter activity"/>
    <property type="evidence" value="ECO:0000318"/>
    <property type="project" value="GO_Central"/>
</dbReference>
<feature type="transmembrane region" description="Helical" evidence="7">
    <location>
        <begin position="407"/>
        <end position="426"/>
    </location>
</feature>
<evidence type="ECO:0000256" key="3">
    <source>
        <dbReference type="ARBA" id="ARBA00022692"/>
    </source>
</evidence>
<dbReference type="GO" id="GO:0006857">
    <property type="term" value="P:oligopeptide transport"/>
    <property type="evidence" value="ECO:0007669"/>
    <property type="project" value="InterPro"/>
</dbReference>
<feature type="transmembrane region" description="Helical" evidence="7">
    <location>
        <begin position="229"/>
        <end position="252"/>
    </location>
</feature>
<dbReference type="SUPFAM" id="SSF103473">
    <property type="entry name" value="MFS general substrate transporter"/>
    <property type="match status" value="1"/>
</dbReference>
<accession>A0A9K3JY42</accession>
<dbReference type="InterPro" id="IPR036259">
    <property type="entry name" value="MFS_trans_sf"/>
</dbReference>
<dbReference type="EMBL" id="MNCJ02000316">
    <property type="protein sequence ID" value="KAF5823901.1"/>
    <property type="molecule type" value="Genomic_DNA"/>
</dbReference>
<evidence type="ECO:0000256" key="6">
    <source>
        <dbReference type="ARBA" id="ARBA00044504"/>
    </source>
</evidence>
<feature type="transmembrane region" description="Helical" evidence="7">
    <location>
        <begin position="297"/>
        <end position="323"/>
    </location>
</feature>
<feature type="transmembrane region" description="Helical" evidence="7">
    <location>
        <begin position="486"/>
        <end position="507"/>
    </location>
</feature>
<keyword evidence="4 7" id="KW-1133">Transmembrane helix</keyword>
<dbReference type="Pfam" id="PF00854">
    <property type="entry name" value="PTR2"/>
    <property type="match status" value="1"/>
</dbReference>
<feature type="transmembrane region" description="Helical" evidence="7">
    <location>
        <begin position="519"/>
        <end position="537"/>
    </location>
</feature>
<comment type="similarity">
    <text evidence="6">Belongs to the major facilitator superfamily. Phosphate:H(+) symporter (TC 2.A.1.9) family.</text>
</comment>
<evidence type="ECO:0000256" key="5">
    <source>
        <dbReference type="ARBA" id="ARBA00023136"/>
    </source>
</evidence>
<dbReference type="InterPro" id="IPR018456">
    <property type="entry name" value="PTR2_symporter_CS"/>
</dbReference>
<dbReference type="InterPro" id="IPR000109">
    <property type="entry name" value="POT_fam"/>
</dbReference>
<gene>
    <name evidence="8" type="ORF">HanXRQr2_Chr01g0043291</name>
</gene>
<comment type="similarity">
    <text evidence="2">Belongs to the major facilitator superfamily. Proton-dependent oligopeptide transporter (POT/PTR) (TC 2.A.17) family.</text>
</comment>
<feature type="transmembrane region" description="Helical" evidence="7">
    <location>
        <begin position="446"/>
        <end position="465"/>
    </location>
</feature>
<sequence length="657" mass="72879">MSPFDGCDHSVDRPSNTQTFLIISLPPNHSNNITIVLSIYMKAYQQSFLWNPQSLNVTFAPIIIIKTIVSYPSCNQSNHRSTMGTHLNQETSSVEAELQSKLLLDDHHVQKGGLRTMPFIIVNEAFEKVASSGVMANMIFYLMEVYHMEAATGTIVLSIWTALSNGLSVVGGVISDAYLGRFRVIATGSLFSLVGVTFLWLTSILPQLTPSSCQGPDTGYSSPTRAQLGFLYASFGLMSIGSACIRPCSIAFGADQLKHRNNQRLIDSYFNWYYAANTVSIVIATSVVVYIQDQFGWRVGFAVPVLAMLCSALMFLLGSPLYVKVKVDKSPFSGLTQVLIVAFRNRKIRLLPGDCYNHSNDIDQVELTDSLRFLNKACVVRDVDIGSLGSNSCGIPTVENVESLKSLIRIIPIWSSGIILFVNVLQTFPTLEAEKMNRKITSRFEIPAASFSLLMLLTITIWIPFYDRVMVPFLAKFTHEPRGLNLKTRMGVGIILSIITMVVSAIVETIRRDLANANTMVVMSAMWLVPQFVLLGLTEAFNAIGQLEFYYSELPNSMSSLAMVMFMVSMTVASLVASLLTNIVDSVTGQGGGVSWLSSDIDEGHVDYYYWLLSFLTLLNFVYYLICCRVHRSFSSSESRLSHVVDKERFDGIEGKH</sequence>
<proteinExistence type="inferred from homology"/>
<dbReference type="Gene3D" id="1.20.1250.20">
    <property type="entry name" value="MFS general substrate transporter like domains"/>
    <property type="match status" value="1"/>
</dbReference>
<dbReference type="Proteomes" id="UP000215914">
    <property type="component" value="Unassembled WGS sequence"/>
</dbReference>
<feature type="transmembrane region" description="Helical" evidence="7">
    <location>
        <begin position="272"/>
        <end position="291"/>
    </location>
</feature>
<comment type="subcellular location">
    <subcellularLocation>
        <location evidence="1">Membrane</location>
        <topology evidence="1">Multi-pass membrane protein</topology>
    </subcellularLocation>
</comment>
<evidence type="ECO:0000313" key="8">
    <source>
        <dbReference type="EMBL" id="KAF5823901.1"/>
    </source>
</evidence>
<feature type="transmembrane region" description="Helical" evidence="7">
    <location>
        <begin position="608"/>
        <end position="626"/>
    </location>
</feature>
<feature type="transmembrane region" description="Helical" evidence="7">
    <location>
        <begin position="190"/>
        <end position="209"/>
    </location>
</feature>
<keyword evidence="5 7" id="KW-0472">Membrane</keyword>
<dbReference type="Gramene" id="mRNA:HanXRQr2_Chr01g0043291">
    <property type="protein sequence ID" value="mRNA:HanXRQr2_Chr01g0043291"/>
    <property type="gene ID" value="HanXRQr2_Chr01g0043291"/>
</dbReference>
<evidence type="ECO:0000256" key="4">
    <source>
        <dbReference type="ARBA" id="ARBA00022989"/>
    </source>
</evidence>
<evidence type="ECO:0000256" key="7">
    <source>
        <dbReference type="SAM" id="Phobius"/>
    </source>
</evidence>